<dbReference type="CDD" id="cd00067">
    <property type="entry name" value="GAL4"/>
    <property type="match status" value="1"/>
</dbReference>
<keyword evidence="3" id="KW-0238">DNA-binding</keyword>
<dbReference type="PROSITE" id="PS00463">
    <property type="entry name" value="ZN2_CY6_FUNGAL_1"/>
    <property type="match status" value="1"/>
</dbReference>
<dbReference type="SUPFAM" id="SSF57701">
    <property type="entry name" value="Zn2/Cys6 DNA-binding domain"/>
    <property type="match status" value="1"/>
</dbReference>
<dbReference type="Pfam" id="PF00172">
    <property type="entry name" value="Zn_clus"/>
    <property type="match status" value="1"/>
</dbReference>
<dbReference type="Gene3D" id="4.10.240.10">
    <property type="entry name" value="Zn(2)-C6 fungal-type DNA-binding domain"/>
    <property type="match status" value="1"/>
</dbReference>
<keyword evidence="2" id="KW-0805">Transcription regulation</keyword>
<gene>
    <name evidence="7" type="ORF">AJ78_07452</name>
</gene>
<comment type="caution">
    <text evidence="7">The sequence shown here is derived from an EMBL/GenBank/DDBJ whole genome shotgun (WGS) entry which is preliminary data.</text>
</comment>
<dbReference type="GO" id="GO:0000981">
    <property type="term" value="F:DNA-binding transcription factor activity, RNA polymerase II-specific"/>
    <property type="evidence" value="ECO:0007669"/>
    <property type="project" value="InterPro"/>
</dbReference>
<dbReference type="Pfam" id="PF04082">
    <property type="entry name" value="Fungal_trans"/>
    <property type="match status" value="1"/>
</dbReference>
<keyword evidence="8" id="KW-1185">Reference proteome</keyword>
<dbReference type="GO" id="GO:0006351">
    <property type="term" value="P:DNA-templated transcription"/>
    <property type="evidence" value="ECO:0007669"/>
    <property type="project" value="InterPro"/>
</dbReference>
<evidence type="ECO:0000313" key="7">
    <source>
        <dbReference type="EMBL" id="OJD11865.1"/>
    </source>
</evidence>
<keyword evidence="1" id="KW-0479">Metal-binding</keyword>
<dbReference type="STRING" id="1447872.A0A1J9P582"/>
<evidence type="ECO:0000256" key="5">
    <source>
        <dbReference type="ARBA" id="ARBA00023242"/>
    </source>
</evidence>
<keyword evidence="5" id="KW-0539">Nucleus</keyword>
<dbReference type="Proteomes" id="UP000182235">
    <property type="component" value="Unassembled WGS sequence"/>
</dbReference>
<dbReference type="OrthoDB" id="4685598at2759"/>
<reference evidence="7 8" key="1">
    <citation type="submission" date="2015-07" db="EMBL/GenBank/DDBJ databases">
        <title>Emmonsia species relationships and genome sequence.</title>
        <authorList>
            <consortium name="The Broad Institute Genomics Platform"/>
            <person name="Cuomo C.A."/>
            <person name="Munoz J.F."/>
            <person name="Imamovic A."/>
            <person name="Priest M.E."/>
            <person name="Young S."/>
            <person name="Clay O.K."/>
            <person name="McEwen J.G."/>
        </authorList>
    </citation>
    <scope>NUCLEOTIDE SEQUENCE [LARGE SCALE GENOMIC DNA]</scope>
    <source>
        <strain evidence="7 8">UAMH 9510</strain>
    </source>
</reference>
<dbReference type="InterPro" id="IPR036864">
    <property type="entry name" value="Zn2-C6_fun-type_DNA-bd_sf"/>
</dbReference>
<dbReference type="SMART" id="SM00066">
    <property type="entry name" value="GAL4"/>
    <property type="match status" value="1"/>
</dbReference>
<organism evidence="7 8">
    <name type="scientific">Emergomyces pasteurianus Ep9510</name>
    <dbReference type="NCBI Taxonomy" id="1447872"/>
    <lineage>
        <taxon>Eukaryota</taxon>
        <taxon>Fungi</taxon>
        <taxon>Dikarya</taxon>
        <taxon>Ascomycota</taxon>
        <taxon>Pezizomycotina</taxon>
        <taxon>Eurotiomycetes</taxon>
        <taxon>Eurotiomycetidae</taxon>
        <taxon>Onygenales</taxon>
        <taxon>Ajellomycetaceae</taxon>
        <taxon>Emergomyces</taxon>
    </lineage>
</organism>
<evidence type="ECO:0000259" key="6">
    <source>
        <dbReference type="PROSITE" id="PS50048"/>
    </source>
</evidence>
<protein>
    <recommendedName>
        <fullName evidence="6">Zn(2)-C6 fungal-type domain-containing protein</fullName>
    </recommendedName>
</protein>
<dbReference type="CDD" id="cd12148">
    <property type="entry name" value="fungal_TF_MHR"/>
    <property type="match status" value="1"/>
</dbReference>
<name>A0A1J9P582_9EURO</name>
<dbReference type="GO" id="GO:0003677">
    <property type="term" value="F:DNA binding"/>
    <property type="evidence" value="ECO:0007669"/>
    <property type="project" value="UniProtKB-KW"/>
</dbReference>
<dbReference type="InterPro" id="IPR053181">
    <property type="entry name" value="EcdB-like_regulator"/>
</dbReference>
<feature type="domain" description="Zn(2)-C6 fungal-type" evidence="6">
    <location>
        <begin position="14"/>
        <end position="44"/>
    </location>
</feature>
<evidence type="ECO:0000313" key="8">
    <source>
        <dbReference type="Proteomes" id="UP000182235"/>
    </source>
</evidence>
<dbReference type="EMBL" id="LGRN01000479">
    <property type="protein sequence ID" value="OJD11865.1"/>
    <property type="molecule type" value="Genomic_DNA"/>
</dbReference>
<dbReference type="InterPro" id="IPR001138">
    <property type="entry name" value="Zn2Cys6_DnaBD"/>
</dbReference>
<evidence type="ECO:0000256" key="4">
    <source>
        <dbReference type="ARBA" id="ARBA00023163"/>
    </source>
</evidence>
<proteinExistence type="predicted"/>
<dbReference type="InterPro" id="IPR007219">
    <property type="entry name" value="XnlR_reg_dom"/>
</dbReference>
<sequence length="568" mass="63713">MSGNISKRRRNVLACDVCRGRRTKCDGRRPKCAFCEKHNTDCVYRELPPPSSRIESEIVKIRERLDNIDCLLSARQHASANAPGLSTSETSRIEFQREEEMCETQEAIPDFPYMTIKTPSMMNIIGLDSDLGAWITGVERAAFPTLPRSGGSRVVVFQHENVMSSLAAFSEKIHVWYPILEPSFSDGFARSTADLHFNSSNSCLSLLVVAIGSLAKHHSITTALNERPDAPYIEAALAFLPTVMIESSVRALQCLILFSVYYLCLLKPYQAHDYILTASLKAQNLLRSGSLEPQQLEFARRSFWSILLIETELAVQLDLVDSGIWKHENDISLPSGDETWNYGLSSPSNGYANSPKSAVSSESISDEVLSYLLAEIAMRRMLQRCTVSISNTINGKLVYAPIIAAELELQLEQWYEYLPAPLRWNRFNAIDNSSTSTCKFLRTQYYAYKTSIFWPAVYQAIESGVSDDDLLEYCQKFFTSYTYFTESAVSVLPHCMPNAWTLHTSIFIMTMAALKAVNTPCLFSHVSPEVLESIDIAADAFGDVKLFSPSLAAMQEFLHQAVARGRRY</sequence>
<accession>A0A1J9P582</accession>
<dbReference type="PANTHER" id="PTHR47785">
    <property type="entry name" value="ZN(II)2CYS6 TRANSCRIPTION FACTOR (EUROFUNG)-RELATED-RELATED"/>
    <property type="match status" value="1"/>
</dbReference>
<evidence type="ECO:0000256" key="1">
    <source>
        <dbReference type="ARBA" id="ARBA00022723"/>
    </source>
</evidence>
<dbReference type="PANTHER" id="PTHR47785:SF3">
    <property type="entry name" value="ZN(2)-C6 FUNGAL-TYPE DOMAIN-CONTAINING PROTEIN"/>
    <property type="match status" value="1"/>
</dbReference>
<keyword evidence="4" id="KW-0804">Transcription</keyword>
<dbReference type="AlphaFoldDB" id="A0A1J9P582"/>
<evidence type="ECO:0000256" key="2">
    <source>
        <dbReference type="ARBA" id="ARBA00023015"/>
    </source>
</evidence>
<evidence type="ECO:0000256" key="3">
    <source>
        <dbReference type="ARBA" id="ARBA00023125"/>
    </source>
</evidence>
<dbReference type="GO" id="GO:0008270">
    <property type="term" value="F:zinc ion binding"/>
    <property type="evidence" value="ECO:0007669"/>
    <property type="project" value="InterPro"/>
</dbReference>
<dbReference type="PROSITE" id="PS50048">
    <property type="entry name" value="ZN2_CY6_FUNGAL_2"/>
    <property type="match status" value="1"/>
</dbReference>